<dbReference type="GO" id="GO:0009012">
    <property type="term" value="F:aminoglycoside 3''-adenylyltransferase activity"/>
    <property type="evidence" value="ECO:0007669"/>
    <property type="project" value="UniProtKB-EC"/>
</dbReference>
<evidence type="ECO:0000256" key="6">
    <source>
        <dbReference type="ARBA" id="ARBA00048566"/>
    </source>
</evidence>
<comment type="catalytic activity">
    <reaction evidence="6">
        <text>streptomycin + ATP = 3''-O-adenylylstreptomycin + diphosphate</text>
        <dbReference type="Rhea" id="RHEA:20245"/>
        <dbReference type="ChEBI" id="CHEBI:30616"/>
        <dbReference type="ChEBI" id="CHEBI:33019"/>
        <dbReference type="ChEBI" id="CHEBI:58007"/>
        <dbReference type="ChEBI" id="CHEBI:58605"/>
        <dbReference type="EC" id="2.7.7.47"/>
    </reaction>
</comment>
<name>A0A561C317_9BURK</name>
<dbReference type="OrthoDB" id="7058480at2"/>
<dbReference type="GO" id="GO:0046677">
    <property type="term" value="P:response to antibiotic"/>
    <property type="evidence" value="ECO:0007669"/>
    <property type="project" value="UniProtKB-KW"/>
</dbReference>
<evidence type="ECO:0000256" key="5">
    <source>
        <dbReference type="ARBA" id="ARBA00047831"/>
    </source>
</evidence>
<gene>
    <name evidence="9" type="ORF">FB547_10568</name>
</gene>
<dbReference type="InterPro" id="IPR043519">
    <property type="entry name" value="NT_sf"/>
</dbReference>
<evidence type="ECO:0000256" key="2">
    <source>
        <dbReference type="ARBA" id="ARBA00023251"/>
    </source>
</evidence>
<evidence type="ECO:0000256" key="1">
    <source>
        <dbReference type="ARBA" id="ARBA00022679"/>
    </source>
</evidence>
<evidence type="ECO:0000259" key="7">
    <source>
        <dbReference type="Pfam" id="PF01909"/>
    </source>
</evidence>
<evidence type="ECO:0000313" key="10">
    <source>
        <dbReference type="Proteomes" id="UP000319722"/>
    </source>
</evidence>
<keyword evidence="1 9" id="KW-0808">Transferase</keyword>
<dbReference type="NCBIfam" id="NF010309">
    <property type="entry name" value="PRK13746.1"/>
    <property type="match status" value="1"/>
</dbReference>
<feature type="domain" description="Adenylyltransferase AadA C-terminal" evidence="8">
    <location>
        <begin position="154"/>
        <end position="256"/>
    </location>
</feature>
<dbReference type="InterPro" id="IPR002934">
    <property type="entry name" value="Polymerase_NTP_transf_dom"/>
</dbReference>
<comment type="caution">
    <text evidence="9">The sequence shown here is derived from an EMBL/GenBank/DDBJ whole genome shotgun (WGS) entry which is preliminary data.</text>
</comment>
<dbReference type="CDD" id="cd05403">
    <property type="entry name" value="NT_KNTase_like"/>
    <property type="match status" value="1"/>
</dbReference>
<dbReference type="InterPro" id="IPR024172">
    <property type="entry name" value="AadA/Aad9"/>
</dbReference>
<dbReference type="NCBIfam" id="NF012157">
    <property type="entry name" value="ANT_3pp_I"/>
    <property type="match status" value="1"/>
</dbReference>
<dbReference type="Proteomes" id="UP000319722">
    <property type="component" value="Unassembled WGS sequence"/>
</dbReference>
<dbReference type="GO" id="GO:0070566">
    <property type="term" value="F:adenylyltransferase activity"/>
    <property type="evidence" value="ECO:0007669"/>
    <property type="project" value="InterPro"/>
</dbReference>
<evidence type="ECO:0000313" key="9">
    <source>
        <dbReference type="EMBL" id="TWD85556.1"/>
    </source>
</evidence>
<comment type="catalytic activity">
    <reaction evidence="5">
        <text>spectinomycin + ATP = 9-O-adenylylspectinomycin + diphosphate</text>
        <dbReference type="Rhea" id="RHEA:63228"/>
        <dbReference type="ChEBI" id="CHEBI:30616"/>
        <dbReference type="ChEBI" id="CHEBI:33019"/>
        <dbReference type="ChEBI" id="CHEBI:146260"/>
        <dbReference type="ChEBI" id="CHEBI:146261"/>
    </reaction>
</comment>
<dbReference type="Pfam" id="PF13427">
    <property type="entry name" value="AadA_C"/>
    <property type="match status" value="1"/>
</dbReference>
<keyword evidence="2" id="KW-0046">Antibiotic resistance</keyword>
<evidence type="ECO:0000256" key="3">
    <source>
        <dbReference type="ARBA" id="ARBA00035126"/>
    </source>
</evidence>
<dbReference type="PIRSF" id="PIRSF000819">
    <property type="entry name" value="Streptomycin_3-adenylyltransf"/>
    <property type="match status" value="1"/>
</dbReference>
<dbReference type="AlphaFoldDB" id="A0A561C317"/>
<dbReference type="Gene3D" id="3.30.460.10">
    <property type="entry name" value="Beta Polymerase, domain 2"/>
    <property type="match status" value="1"/>
</dbReference>
<proteinExistence type="predicted"/>
<dbReference type="RefSeq" id="WP_145744013.1">
    <property type="nucleotide sequence ID" value="NZ_VIVL01000005.1"/>
</dbReference>
<evidence type="ECO:0000259" key="8">
    <source>
        <dbReference type="Pfam" id="PF13427"/>
    </source>
</evidence>
<organism evidence="9 10">
    <name type="scientific">Variovorax beijingensis</name>
    <dbReference type="NCBI Taxonomy" id="2496117"/>
    <lineage>
        <taxon>Bacteria</taxon>
        <taxon>Pseudomonadati</taxon>
        <taxon>Pseudomonadota</taxon>
        <taxon>Betaproteobacteria</taxon>
        <taxon>Burkholderiales</taxon>
        <taxon>Comamonadaceae</taxon>
        <taxon>Variovorax</taxon>
    </lineage>
</organism>
<feature type="domain" description="Polymerase nucleotidyl transferase" evidence="7">
    <location>
        <begin position="26"/>
        <end position="59"/>
    </location>
</feature>
<protein>
    <recommendedName>
        <fullName evidence="4">Aminoglycoside (3'') (9) adenylyltransferase</fullName>
        <ecNumber evidence="3">2.7.7.47</ecNumber>
    </recommendedName>
</protein>
<reference evidence="9 10" key="1">
    <citation type="submission" date="2019-06" db="EMBL/GenBank/DDBJ databases">
        <title>Sorghum-associated microbial communities from plants grown in Nebraska, USA.</title>
        <authorList>
            <person name="Schachtman D."/>
        </authorList>
    </citation>
    <scope>NUCLEOTIDE SEQUENCE [LARGE SCALE GENOMIC DNA]</scope>
    <source>
        <strain evidence="9 10">T529</strain>
    </source>
</reference>
<dbReference type="EMBL" id="VIVL01000005">
    <property type="protein sequence ID" value="TWD85556.1"/>
    <property type="molecule type" value="Genomic_DNA"/>
</dbReference>
<accession>A0A561C317</accession>
<dbReference type="InterPro" id="IPR025184">
    <property type="entry name" value="AadA_C"/>
</dbReference>
<evidence type="ECO:0000256" key="4">
    <source>
        <dbReference type="ARBA" id="ARBA00035252"/>
    </source>
</evidence>
<dbReference type="EC" id="2.7.7.47" evidence="3"/>
<dbReference type="Pfam" id="PF01909">
    <property type="entry name" value="NTP_transf_2"/>
    <property type="match status" value="1"/>
</dbReference>
<dbReference type="SUPFAM" id="SSF81301">
    <property type="entry name" value="Nucleotidyltransferase"/>
    <property type="match status" value="1"/>
</dbReference>
<sequence length="271" mass="29348">MTASLSLPPEIIPQLSQARTVLERHLAGTLQAIHLFGSAVDGGLKPHSDIDLMVTVGAPLAASVRQALMMDLLSVSGSPGAGAPWRPLEVTLVVRGEVVPWRYPPLRELQFGEWLREELQTGIVEPAMPDHDLAILLGKLRQHSICLLGPPADELFDPVPRADFTRSLLDTVAQWNDAPDWQGDERNVVLALARIWFSASTGEIAPKDAAAAWALERLPDEHRPVLASAHAAYLGRAPDNLADRPTQVAAFVRYTKALIVDMVCAGPAPAR</sequence>
<keyword evidence="9" id="KW-0548">Nucleotidyltransferase</keyword>